<evidence type="ECO:0000256" key="1">
    <source>
        <dbReference type="SAM" id="Coils"/>
    </source>
</evidence>
<dbReference type="RefSeq" id="XP_004025095.1">
    <property type="nucleotide sequence ID" value="XM_004025046.1"/>
</dbReference>
<protein>
    <submittedName>
        <fullName evidence="2">Uncharacterized protein</fullName>
    </submittedName>
</protein>
<evidence type="ECO:0000313" key="2">
    <source>
        <dbReference type="EMBL" id="EGR27643.1"/>
    </source>
</evidence>
<keyword evidence="1" id="KW-0175">Coiled coil</keyword>
<dbReference type="OrthoDB" id="10623825at2759"/>
<dbReference type="STRING" id="857967.G0R4G8"/>
<feature type="non-terminal residue" evidence="2">
    <location>
        <position position="304"/>
    </location>
</feature>
<dbReference type="Proteomes" id="UP000008983">
    <property type="component" value="Unassembled WGS sequence"/>
</dbReference>
<organism evidence="2 3">
    <name type="scientific">Ichthyophthirius multifiliis</name>
    <name type="common">White spot disease agent</name>
    <name type="synonym">Ich</name>
    <dbReference type="NCBI Taxonomy" id="5932"/>
    <lineage>
        <taxon>Eukaryota</taxon>
        <taxon>Sar</taxon>
        <taxon>Alveolata</taxon>
        <taxon>Ciliophora</taxon>
        <taxon>Intramacronucleata</taxon>
        <taxon>Oligohymenophorea</taxon>
        <taxon>Hymenostomatida</taxon>
        <taxon>Ophryoglenina</taxon>
        <taxon>Ichthyophthirius</taxon>
    </lineage>
</organism>
<reference evidence="2 3" key="1">
    <citation type="submission" date="2011-07" db="EMBL/GenBank/DDBJ databases">
        <authorList>
            <person name="Coyne R."/>
            <person name="Brami D."/>
            <person name="Johnson J."/>
            <person name="Hostetler J."/>
            <person name="Hannick L."/>
            <person name="Clark T."/>
            <person name="Cassidy-Hanley D."/>
            <person name="Inman J."/>
        </authorList>
    </citation>
    <scope>NUCLEOTIDE SEQUENCE [LARGE SCALE GENOMIC DNA]</scope>
    <source>
        <strain evidence="2 3">G5</strain>
    </source>
</reference>
<name>G0R4G8_ICHMU</name>
<dbReference type="InParanoid" id="G0R4G8"/>
<dbReference type="GeneID" id="14903707"/>
<gene>
    <name evidence="2" type="ORF">IMG5_192470</name>
</gene>
<feature type="coiled-coil region" evidence="1">
    <location>
        <begin position="166"/>
        <end position="205"/>
    </location>
</feature>
<proteinExistence type="predicted"/>
<dbReference type="AlphaFoldDB" id="G0R4G8"/>
<keyword evidence="3" id="KW-1185">Reference proteome</keyword>
<evidence type="ECO:0000313" key="3">
    <source>
        <dbReference type="Proteomes" id="UP000008983"/>
    </source>
</evidence>
<sequence>NPQKSLRKYHSKIREDQQKINFDSPRTKTAVLLLKLTQDQYTLKDFFQFQKLSEYNSLALKTKQIQKYQIDDPYKYYYQHLQLVHTNLKRIIQERKRLIQQNNYQFRKTAEGCSRKILNKSNREKSQYLDHLNIDYQIQKVNSQHEKEVNIHGFQIQNEIRQEFLLRKQNQSIEQKQQRVEQTIKKQLDEKLKNVKIINQKHRAKKQQIKISHQQNLQKDMQKIKEMYLKQNQIYNKVKESKSKVLSFTRSANSAKTFREKVDEKIILKSEQLRQQLDQRDNQVYFLMKEHWSQRVRNQQLFNS</sequence>
<dbReference type="eggNOG" id="ENOG502R2PF">
    <property type="taxonomic scope" value="Eukaryota"/>
</dbReference>
<dbReference type="EMBL" id="GL984343">
    <property type="protein sequence ID" value="EGR27643.1"/>
    <property type="molecule type" value="Genomic_DNA"/>
</dbReference>
<feature type="non-terminal residue" evidence="2">
    <location>
        <position position="1"/>
    </location>
</feature>
<accession>G0R4G8</accession>